<accession>A0A9W8LHK5</accession>
<keyword evidence="3" id="KW-1185">Reference proteome</keyword>
<evidence type="ECO:0000313" key="3">
    <source>
        <dbReference type="Proteomes" id="UP001140217"/>
    </source>
</evidence>
<dbReference type="AlphaFoldDB" id="A0A9W8LHK5"/>
<dbReference type="Proteomes" id="UP001140217">
    <property type="component" value="Unassembled WGS sequence"/>
</dbReference>
<protein>
    <submittedName>
        <fullName evidence="2">Uncharacterized protein</fullName>
    </submittedName>
</protein>
<proteinExistence type="predicted"/>
<dbReference type="EMBL" id="JANBUL010000125">
    <property type="protein sequence ID" value="KAJ2780797.1"/>
    <property type="molecule type" value="Genomic_DNA"/>
</dbReference>
<gene>
    <name evidence="2" type="ORF">H4R18_003265</name>
</gene>
<keyword evidence="1" id="KW-1133">Transmembrane helix</keyword>
<keyword evidence="1" id="KW-0812">Transmembrane</keyword>
<keyword evidence="1" id="KW-0472">Membrane</keyword>
<evidence type="ECO:0000313" key="2">
    <source>
        <dbReference type="EMBL" id="KAJ2780797.1"/>
    </source>
</evidence>
<name>A0A9W8LHK5_9FUNG</name>
<evidence type="ECO:0000256" key="1">
    <source>
        <dbReference type="SAM" id="Phobius"/>
    </source>
</evidence>
<comment type="caution">
    <text evidence="2">The sequence shown here is derived from an EMBL/GenBank/DDBJ whole genome shotgun (WGS) entry which is preliminary data.</text>
</comment>
<sequence length="495" mass="49381">SSPAPALGRWAERIGRARADAQAAQRIGVLYVDGVGARAAAGLGGGCAVACLAASDAASDADAFADWLAACGRLVVAAPRAGVVEALAREPAVRRALAVHPGTRLAVAGLEPSRAAADLLAGVLREALGLLGAPVPAFCAAPGRIVPLGAGAGLAASDHAGPDAQQRLLAGALRGAIAAAEAGGAEALPLAPSADGGPLVRGLLGPAGGDGPGGLSPLSARIQAEFEGGDLGAVDGSVGAIKARIVEWFGRGRIWRAALMRVDETADSLVEGAVLDRSFEEAELGMVHAAGRLNAAVRGAASEAAGELGACAAQAGQPALLRARMALEALALQRAPVAPTALARHVWAARLRLSQSDVLGGVPRYIRWSLGLLWGAPAAALAGAVLLGAPLHYAAAGGAGALALALAWAVRRWARLQARLCRHVDAHGAALRAELAAAHRAALQTHLDAPVRGCIGDAAGALRAPPRRCLDPCAAGLAAEWRARLALATASTSSH</sequence>
<feature type="transmembrane region" description="Helical" evidence="1">
    <location>
        <begin position="393"/>
        <end position="410"/>
    </location>
</feature>
<dbReference type="OrthoDB" id="5620at2759"/>
<feature type="non-terminal residue" evidence="2">
    <location>
        <position position="1"/>
    </location>
</feature>
<reference evidence="2" key="1">
    <citation type="submission" date="2022-07" db="EMBL/GenBank/DDBJ databases">
        <title>Phylogenomic reconstructions and comparative analyses of Kickxellomycotina fungi.</title>
        <authorList>
            <person name="Reynolds N.K."/>
            <person name="Stajich J.E."/>
            <person name="Barry K."/>
            <person name="Grigoriev I.V."/>
            <person name="Crous P."/>
            <person name="Smith M.E."/>
        </authorList>
    </citation>
    <scope>NUCLEOTIDE SEQUENCE</scope>
    <source>
        <strain evidence="2">NBRC 105414</strain>
    </source>
</reference>
<organism evidence="2 3">
    <name type="scientific">Coemansia javaensis</name>
    <dbReference type="NCBI Taxonomy" id="2761396"/>
    <lineage>
        <taxon>Eukaryota</taxon>
        <taxon>Fungi</taxon>
        <taxon>Fungi incertae sedis</taxon>
        <taxon>Zoopagomycota</taxon>
        <taxon>Kickxellomycotina</taxon>
        <taxon>Kickxellomycetes</taxon>
        <taxon>Kickxellales</taxon>
        <taxon>Kickxellaceae</taxon>
        <taxon>Coemansia</taxon>
    </lineage>
</organism>